<reference evidence="8 9" key="1">
    <citation type="submission" date="2019-02" db="EMBL/GenBank/DDBJ databases">
        <title>The competitiveness to form nodules shapes the capacities of Rhizobium leguminosarum sv viciae communities to promote symbiosis with specific hosts.</title>
        <authorList>
            <person name="Boivin S."/>
            <person name="Lepetit M."/>
        </authorList>
    </citation>
    <scope>NUCLEOTIDE SEQUENCE [LARGE SCALE GENOMIC DNA]</scope>
    <source>
        <strain evidence="8 9">SPF4F3</strain>
    </source>
</reference>
<feature type="transmembrane region" description="Helical" evidence="7">
    <location>
        <begin position="71"/>
        <end position="92"/>
    </location>
</feature>
<dbReference type="GO" id="GO:0005886">
    <property type="term" value="C:plasma membrane"/>
    <property type="evidence" value="ECO:0007669"/>
    <property type="project" value="UniProtKB-SubCell"/>
</dbReference>
<evidence type="ECO:0000256" key="1">
    <source>
        <dbReference type="ARBA" id="ARBA00004651"/>
    </source>
</evidence>
<dbReference type="PANTHER" id="PTHR33452">
    <property type="entry name" value="OXIDOREDUCTASE CATD-RELATED"/>
    <property type="match status" value="1"/>
</dbReference>
<evidence type="ECO:0000313" key="8">
    <source>
        <dbReference type="EMBL" id="TBX86626.1"/>
    </source>
</evidence>
<keyword evidence="3" id="KW-1003">Cell membrane</keyword>
<protein>
    <submittedName>
        <fullName evidence="8">DoxX family protein</fullName>
    </submittedName>
</protein>
<feature type="transmembrane region" description="Helical" evidence="7">
    <location>
        <begin position="46"/>
        <end position="65"/>
    </location>
</feature>
<dbReference type="RefSeq" id="WP_018480165.1">
    <property type="nucleotide sequence ID" value="NZ_SJLU01000022.1"/>
</dbReference>
<accession>A0A8G2MQ89</accession>
<comment type="subcellular location">
    <subcellularLocation>
        <location evidence="1">Cell membrane</location>
        <topology evidence="1">Multi-pass membrane protein</topology>
    </subcellularLocation>
</comment>
<dbReference type="EMBL" id="SJLU01000022">
    <property type="protein sequence ID" value="TBX86626.1"/>
    <property type="molecule type" value="Genomic_DNA"/>
</dbReference>
<feature type="transmembrane region" description="Helical" evidence="7">
    <location>
        <begin position="104"/>
        <end position="123"/>
    </location>
</feature>
<evidence type="ECO:0000256" key="7">
    <source>
        <dbReference type="SAM" id="Phobius"/>
    </source>
</evidence>
<comment type="similarity">
    <text evidence="2">Belongs to the DoxX family.</text>
</comment>
<evidence type="ECO:0000256" key="3">
    <source>
        <dbReference type="ARBA" id="ARBA00022475"/>
    </source>
</evidence>
<organism evidence="8 9">
    <name type="scientific">Rhizobium leguminosarum bv. viciae</name>
    <dbReference type="NCBI Taxonomy" id="387"/>
    <lineage>
        <taxon>Bacteria</taxon>
        <taxon>Pseudomonadati</taxon>
        <taxon>Pseudomonadota</taxon>
        <taxon>Alphaproteobacteria</taxon>
        <taxon>Hyphomicrobiales</taxon>
        <taxon>Rhizobiaceae</taxon>
        <taxon>Rhizobium/Agrobacterium group</taxon>
        <taxon>Rhizobium</taxon>
    </lineage>
</organism>
<keyword evidence="5 7" id="KW-1133">Transmembrane helix</keyword>
<evidence type="ECO:0000256" key="2">
    <source>
        <dbReference type="ARBA" id="ARBA00006679"/>
    </source>
</evidence>
<dbReference type="InterPro" id="IPR032808">
    <property type="entry name" value="DoxX"/>
</dbReference>
<gene>
    <name evidence="8" type="ORF">E0H31_31055</name>
</gene>
<dbReference type="Pfam" id="PF07681">
    <property type="entry name" value="DoxX"/>
    <property type="match status" value="1"/>
</dbReference>
<dbReference type="AlphaFoldDB" id="A0A8G2MQ89"/>
<feature type="transmembrane region" description="Helical" evidence="7">
    <location>
        <begin position="6"/>
        <end position="25"/>
    </location>
</feature>
<name>A0A8G2MQ89_RHILV</name>
<proteinExistence type="inferred from homology"/>
<evidence type="ECO:0000256" key="4">
    <source>
        <dbReference type="ARBA" id="ARBA00022692"/>
    </source>
</evidence>
<evidence type="ECO:0000256" key="6">
    <source>
        <dbReference type="ARBA" id="ARBA00023136"/>
    </source>
</evidence>
<evidence type="ECO:0000256" key="5">
    <source>
        <dbReference type="ARBA" id="ARBA00022989"/>
    </source>
</evidence>
<keyword evidence="6 7" id="KW-0472">Membrane</keyword>
<comment type="caution">
    <text evidence="8">The sequence shown here is derived from an EMBL/GenBank/DDBJ whole genome shotgun (WGS) entry which is preliminary data.</text>
</comment>
<keyword evidence="4 7" id="KW-0812">Transmembrane</keyword>
<dbReference type="PANTHER" id="PTHR33452:SF1">
    <property type="entry name" value="INNER MEMBRANE PROTEIN YPHA-RELATED"/>
    <property type="match status" value="1"/>
</dbReference>
<dbReference type="Proteomes" id="UP000291866">
    <property type="component" value="Unassembled WGS sequence"/>
</dbReference>
<dbReference type="InterPro" id="IPR051907">
    <property type="entry name" value="DoxX-like_oxidoreductase"/>
</dbReference>
<evidence type="ECO:0000313" key="9">
    <source>
        <dbReference type="Proteomes" id="UP000291866"/>
    </source>
</evidence>
<sequence>MSQTNYLAAVGRLFLAILFIFSGLGKIMAPEATQGYIASVGLPLPLPSYLLAIVVEFGGGLLLVVGYQTRIVSLVIAAFTLATAFVFHNNFADQNQMIHFLKNISIAGGLLQVAAFGAGALSLDARRLSIA</sequence>